<gene>
    <name evidence="2" type="ORF">OSTQU699_LOCUS6594</name>
</gene>
<name>A0A8S1J188_9CHLO</name>
<evidence type="ECO:0000256" key="1">
    <source>
        <dbReference type="SAM" id="MobiDB-lite"/>
    </source>
</evidence>
<comment type="caution">
    <text evidence="2">The sequence shown here is derived from an EMBL/GenBank/DDBJ whole genome shotgun (WGS) entry which is preliminary data.</text>
</comment>
<dbReference type="Proteomes" id="UP000708148">
    <property type="component" value="Unassembled WGS sequence"/>
</dbReference>
<feature type="region of interest" description="Disordered" evidence="1">
    <location>
        <begin position="204"/>
        <end position="234"/>
    </location>
</feature>
<sequence length="423" mass="46567">MSKLLSLVGGGEEPEPEDEVVLSYVEQPVWGQSLTKDEVEELNDELSELFKELGVDPTTYINRPLDDFASPADFYEDLTQRLEADGQEVDVSETLATRLGDDHPLVIELRRREALADVRFLDGLIKEEAGPEKAAIIYKKVPEEFHTPLEYYKELQKGARANGIDLAPLIEAKLGKTHPLPMALRGVAKVVPEELQDLLDVAKPGPADTEGVPNAAKALPGVEKGTPAAARDNPEGGLVSMAPSMGGAGQEPEPCDEVVITYIDQPVWGQALTKPEVGELNDELAELFTELEIDPTKYFNRALDDFDSPADFYEELSGRLEGDTQDVDVTETLATRLGDDHPLVVELQRREALADVKVLDEYIKGELGPEKVAIVYKKVPDEFHTPLDYYKELQGVARANGMDLVPIIETKLGKTHPLPLALR</sequence>
<proteinExistence type="predicted"/>
<protein>
    <submittedName>
        <fullName evidence="2">Uncharacterized protein</fullName>
    </submittedName>
</protein>
<organism evidence="2 3">
    <name type="scientific">Ostreobium quekettii</name>
    <dbReference type="NCBI Taxonomy" id="121088"/>
    <lineage>
        <taxon>Eukaryota</taxon>
        <taxon>Viridiplantae</taxon>
        <taxon>Chlorophyta</taxon>
        <taxon>core chlorophytes</taxon>
        <taxon>Ulvophyceae</taxon>
        <taxon>TCBD clade</taxon>
        <taxon>Bryopsidales</taxon>
        <taxon>Ostreobineae</taxon>
        <taxon>Ostreobiaceae</taxon>
        <taxon>Ostreobium</taxon>
    </lineage>
</organism>
<evidence type="ECO:0000313" key="3">
    <source>
        <dbReference type="Proteomes" id="UP000708148"/>
    </source>
</evidence>
<reference evidence="2" key="1">
    <citation type="submission" date="2020-12" db="EMBL/GenBank/DDBJ databases">
        <authorList>
            <person name="Iha C."/>
        </authorList>
    </citation>
    <scope>NUCLEOTIDE SEQUENCE</scope>
</reference>
<dbReference type="AlphaFoldDB" id="A0A8S1J188"/>
<accession>A0A8S1J188</accession>
<evidence type="ECO:0000313" key="2">
    <source>
        <dbReference type="EMBL" id="CAD7701235.1"/>
    </source>
</evidence>
<feature type="non-terminal residue" evidence="2">
    <location>
        <position position="423"/>
    </location>
</feature>
<dbReference type="EMBL" id="CAJHUC010001467">
    <property type="protein sequence ID" value="CAD7701235.1"/>
    <property type="molecule type" value="Genomic_DNA"/>
</dbReference>
<keyword evidence="3" id="KW-1185">Reference proteome</keyword>
<dbReference type="OrthoDB" id="578375at2759"/>